<dbReference type="FunCoup" id="A0A517SJB0">
    <property type="interactions" value="231"/>
</dbReference>
<keyword evidence="3 6" id="KW-0808">Transferase</keyword>
<feature type="binding site" evidence="6 7">
    <location>
        <position position="120"/>
    </location>
    <ligand>
        <name>S-adenosyl-L-methionine</name>
        <dbReference type="ChEBI" id="CHEBI:59789"/>
    </ligand>
</feature>
<protein>
    <recommendedName>
        <fullName evidence="6">Putative tRNA (cytidine(34)-2'-O)-methyltransferase</fullName>
        <ecNumber evidence="6">2.1.1.207</ecNumber>
    </recommendedName>
    <alternativeName>
        <fullName evidence="6">tRNA (cytidine/uridine-2'-O-)-methyltransferase</fullName>
    </alternativeName>
</protein>
<dbReference type="InParanoid" id="A0A517SJB0"/>
<dbReference type="AlphaFoldDB" id="A0A517SJB0"/>
<dbReference type="Proteomes" id="UP000315700">
    <property type="component" value="Chromosome"/>
</dbReference>
<feature type="binding site" evidence="6 7">
    <location>
        <position position="141"/>
    </location>
    <ligand>
        <name>S-adenosyl-L-methionine</name>
        <dbReference type="ChEBI" id="CHEBI:59789"/>
    </ligand>
</feature>
<dbReference type="GO" id="GO:0005737">
    <property type="term" value="C:cytoplasm"/>
    <property type="evidence" value="ECO:0007669"/>
    <property type="project" value="UniProtKB-SubCell"/>
</dbReference>
<keyword evidence="2 6" id="KW-0489">Methyltransferase</keyword>
<evidence type="ECO:0000313" key="9">
    <source>
        <dbReference type="EMBL" id="QDT56212.1"/>
    </source>
</evidence>
<dbReference type="InterPro" id="IPR029026">
    <property type="entry name" value="tRNA_m1G_MTases_N"/>
</dbReference>
<feature type="domain" description="tRNA/rRNA methyltransferase SpoU type" evidence="8">
    <location>
        <begin position="22"/>
        <end position="161"/>
    </location>
</feature>
<comment type="catalytic activity">
    <reaction evidence="6">
        <text>5-carboxymethylaminomethyluridine(34) in tRNA(Leu) + S-adenosyl-L-methionine = 5-carboxymethylaminomethyl-2'-O-methyluridine(34) in tRNA(Leu) + S-adenosyl-L-homocysteine + H(+)</text>
        <dbReference type="Rhea" id="RHEA:43088"/>
        <dbReference type="Rhea" id="RHEA-COMP:10333"/>
        <dbReference type="Rhea" id="RHEA-COMP:10334"/>
        <dbReference type="ChEBI" id="CHEBI:15378"/>
        <dbReference type="ChEBI" id="CHEBI:57856"/>
        <dbReference type="ChEBI" id="CHEBI:59789"/>
        <dbReference type="ChEBI" id="CHEBI:74508"/>
        <dbReference type="ChEBI" id="CHEBI:74511"/>
        <dbReference type="EC" id="2.1.1.207"/>
    </reaction>
</comment>
<dbReference type="RefSeq" id="WP_145033311.1">
    <property type="nucleotide sequence ID" value="NZ_CP036271.1"/>
</dbReference>
<organism evidence="9 10">
    <name type="scientific">Caulifigura coniformis</name>
    <dbReference type="NCBI Taxonomy" id="2527983"/>
    <lineage>
        <taxon>Bacteria</taxon>
        <taxon>Pseudomonadati</taxon>
        <taxon>Planctomycetota</taxon>
        <taxon>Planctomycetia</taxon>
        <taxon>Planctomycetales</taxon>
        <taxon>Planctomycetaceae</taxon>
        <taxon>Caulifigura</taxon>
    </lineage>
</organism>
<keyword evidence="1 6" id="KW-0963">Cytoplasm</keyword>
<evidence type="ECO:0000256" key="4">
    <source>
        <dbReference type="ARBA" id="ARBA00022691"/>
    </source>
</evidence>
<dbReference type="FunFam" id="3.40.1280.10:FF:000002">
    <property type="entry name" value="Peptidylprolyl isomerase"/>
    <property type="match status" value="1"/>
</dbReference>
<dbReference type="Gene3D" id="3.40.1280.10">
    <property type="match status" value="1"/>
</dbReference>
<evidence type="ECO:0000259" key="8">
    <source>
        <dbReference type="Pfam" id="PF00588"/>
    </source>
</evidence>
<evidence type="ECO:0000256" key="3">
    <source>
        <dbReference type="ARBA" id="ARBA00022679"/>
    </source>
</evidence>
<evidence type="ECO:0000313" key="10">
    <source>
        <dbReference type="Proteomes" id="UP000315700"/>
    </source>
</evidence>
<dbReference type="PANTHER" id="PTHR42971:SF1">
    <property type="entry name" value="TRNA (CYTIDINE(34)-2'-O)-METHYLTRANSFERASE"/>
    <property type="match status" value="1"/>
</dbReference>
<keyword evidence="10" id="KW-1185">Reference proteome</keyword>
<comment type="subcellular location">
    <subcellularLocation>
        <location evidence="6">Cytoplasm</location>
    </subcellularLocation>
</comment>
<reference evidence="9 10" key="1">
    <citation type="submission" date="2019-02" db="EMBL/GenBank/DDBJ databases">
        <title>Deep-cultivation of Planctomycetes and their phenomic and genomic characterization uncovers novel biology.</title>
        <authorList>
            <person name="Wiegand S."/>
            <person name="Jogler M."/>
            <person name="Boedeker C."/>
            <person name="Pinto D."/>
            <person name="Vollmers J."/>
            <person name="Rivas-Marin E."/>
            <person name="Kohn T."/>
            <person name="Peeters S.H."/>
            <person name="Heuer A."/>
            <person name="Rast P."/>
            <person name="Oberbeckmann S."/>
            <person name="Bunk B."/>
            <person name="Jeske O."/>
            <person name="Meyerdierks A."/>
            <person name="Storesund J.E."/>
            <person name="Kallscheuer N."/>
            <person name="Luecker S."/>
            <person name="Lage O.M."/>
            <person name="Pohl T."/>
            <person name="Merkel B.J."/>
            <person name="Hornburger P."/>
            <person name="Mueller R.-W."/>
            <person name="Bruemmer F."/>
            <person name="Labrenz M."/>
            <person name="Spormann A.M."/>
            <person name="Op den Camp H."/>
            <person name="Overmann J."/>
            <person name="Amann R."/>
            <person name="Jetten M.S.M."/>
            <person name="Mascher T."/>
            <person name="Medema M.H."/>
            <person name="Devos D.P."/>
            <person name="Kaster A.-K."/>
            <person name="Ovreas L."/>
            <person name="Rohde M."/>
            <person name="Galperin M.Y."/>
            <person name="Jogler C."/>
        </authorList>
    </citation>
    <scope>NUCLEOTIDE SEQUENCE [LARGE SCALE GENOMIC DNA]</scope>
    <source>
        <strain evidence="9 10">Pan44</strain>
    </source>
</reference>
<dbReference type="CDD" id="cd18094">
    <property type="entry name" value="SpoU-like_TrmL"/>
    <property type="match status" value="1"/>
</dbReference>
<dbReference type="KEGG" id="ccos:Pan44_42640"/>
<comment type="similarity">
    <text evidence="6">Belongs to the class IV-like SAM-binding methyltransferase superfamily. RNA methyltransferase TrmH family. TrmL subfamily.</text>
</comment>
<evidence type="ECO:0000256" key="7">
    <source>
        <dbReference type="PIRSR" id="PIRSR029256-1"/>
    </source>
</evidence>
<name>A0A517SJB0_9PLAN</name>
<evidence type="ECO:0000256" key="6">
    <source>
        <dbReference type="HAMAP-Rule" id="MF_01885"/>
    </source>
</evidence>
<evidence type="ECO:0000256" key="2">
    <source>
        <dbReference type="ARBA" id="ARBA00022603"/>
    </source>
</evidence>
<gene>
    <name evidence="9" type="primary">trmL</name>
    <name evidence="9" type="ORF">Pan44_42640</name>
</gene>
<dbReference type="SUPFAM" id="SSF75217">
    <property type="entry name" value="alpha/beta knot"/>
    <property type="match status" value="1"/>
</dbReference>
<dbReference type="HAMAP" id="MF_01885">
    <property type="entry name" value="tRNA_methyltr_TrmL"/>
    <property type="match status" value="1"/>
</dbReference>
<dbReference type="InterPro" id="IPR001537">
    <property type="entry name" value="SpoU_MeTrfase"/>
</dbReference>
<dbReference type="PIRSF" id="PIRSF029256">
    <property type="entry name" value="SpoU_TrmH_prd"/>
    <property type="match status" value="1"/>
</dbReference>
<feature type="binding site" evidence="6 7">
    <location>
        <position position="98"/>
    </location>
    <ligand>
        <name>S-adenosyl-L-methionine</name>
        <dbReference type="ChEBI" id="CHEBI:59789"/>
    </ligand>
</feature>
<proteinExistence type="inferred from homology"/>
<dbReference type="InterPro" id="IPR029028">
    <property type="entry name" value="Alpha/beta_knot_MTases"/>
</dbReference>
<dbReference type="GO" id="GO:0141098">
    <property type="term" value="F:tRNA (cytidine(34)-2'-O)-methyltransferase activity"/>
    <property type="evidence" value="ECO:0007669"/>
    <property type="project" value="RHEA"/>
</dbReference>
<keyword evidence="4 6" id="KW-0949">S-adenosyl-L-methionine</keyword>
<dbReference type="EMBL" id="CP036271">
    <property type="protein sequence ID" value="QDT56212.1"/>
    <property type="molecule type" value="Genomic_DNA"/>
</dbReference>
<accession>A0A517SJB0</accession>
<comment type="function">
    <text evidence="6">Could methylate the ribose at the nucleotide 34 wobble position in tRNA.</text>
</comment>
<dbReference type="PANTHER" id="PTHR42971">
    <property type="entry name" value="TRNA (CYTIDINE(34)-2'-O)-METHYLTRANSFERASE"/>
    <property type="match status" value="1"/>
</dbReference>
<evidence type="ECO:0000256" key="5">
    <source>
        <dbReference type="ARBA" id="ARBA00022694"/>
    </source>
</evidence>
<keyword evidence="5 6" id="KW-0819">tRNA processing</keyword>
<dbReference type="OrthoDB" id="9789043at2"/>
<evidence type="ECO:0000256" key="1">
    <source>
        <dbReference type="ARBA" id="ARBA00022490"/>
    </source>
</evidence>
<comment type="catalytic activity">
    <reaction evidence="6">
        <text>cytidine(34) in tRNA + S-adenosyl-L-methionine = 2'-O-methylcytidine(34) in tRNA + S-adenosyl-L-homocysteine + H(+)</text>
        <dbReference type="Rhea" id="RHEA:43084"/>
        <dbReference type="Rhea" id="RHEA-COMP:10331"/>
        <dbReference type="Rhea" id="RHEA-COMP:10332"/>
        <dbReference type="ChEBI" id="CHEBI:15378"/>
        <dbReference type="ChEBI" id="CHEBI:57856"/>
        <dbReference type="ChEBI" id="CHEBI:59789"/>
        <dbReference type="ChEBI" id="CHEBI:74495"/>
        <dbReference type="ChEBI" id="CHEBI:82748"/>
        <dbReference type="EC" id="2.1.1.207"/>
    </reaction>
</comment>
<dbReference type="GO" id="GO:0002130">
    <property type="term" value="P:wobble position ribose methylation"/>
    <property type="evidence" value="ECO:0007669"/>
    <property type="project" value="TreeGrafter"/>
</dbReference>
<dbReference type="Pfam" id="PF00588">
    <property type="entry name" value="SpoU_methylase"/>
    <property type="match status" value="1"/>
</dbReference>
<dbReference type="InterPro" id="IPR016914">
    <property type="entry name" value="TrmL"/>
</dbReference>
<dbReference type="GO" id="GO:0042802">
    <property type="term" value="F:identical protein binding"/>
    <property type="evidence" value="ECO:0007669"/>
    <property type="project" value="UniProtKB-ARBA"/>
</dbReference>
<feature type="binding site" evidence="6 7">
    <location>
        <position position="149"/>
    </location>
    <ligand>
        <name>S-adenosyl-L-methionine</name>
        <dbReference type="ChEBI" id="CHEBI:59789"/>
    </ligand>
</feature>
<dbReference type="GO" id="GO:0003723">
    <property type="term" value="F:RNA binding"/>
    <property type="evidence" value="ECO:0007669"/>
    <property type="project" value="InterPro"/>
</dbReference>
<sequence>MSASESSGSGPANAPQHREPLLHVVLYQPDIPQNTGNIGRSCVAVGAKLWLVRPLGFQLDDRYLKRAGMDYWQHLEWEAVDSWSEIESRLAGRTFWLLTKFAERHVWDASFSPGDVLVFGSETRGLPESLRREHQSRCLKLPMHEAVRSLNLASTANTVVYEAVRQFGGLNT</sequence>
<dbReference type="GO" id="GO:0141102">
    <property type="term" value="F:tRNA (5-carboxymethylaminomethyluridine(34)-2'-O)-methyltransferase activity"/>
    <property type="evidence" value="ECO:0007669"/>
    <property type="project" value="RHEA"/>
</dbReference>
<dbReference type="EC" id="2.1.1.207" evidence="6"/>